<feature type="transmembrane region" description="Helical" evidence="13">
    <location>
        <begin position="169"/>
        <end position="186"/>
    </location>
</feature>
<evidence type="ECO:0000256" key="9">
    <source>
        <dbReference type="ARBA" id="ARBA00023002"/>
    </source>
</evidence>
<dbReference type="PANTHER" id="PTHR47354">
    <property type="entry name" value="NADH OXIDOREDUCTASE HCR"/>
    <property type="match status" value="1"/>
</dbReference>
<dbReference type="RefSeq" id="WP_106701978.1">
    <property type="nucleotide sequence ID" value="NZ_CP027666.1"/>
</dbReference>
<dbReference type="GO" id="GO:0046872">
    <property type="term" value="F:metal ion binding"/>
    <property type="evidence" value="ECO:0007669"/>
    <property type="project" value="UniProtKB-KW"/>
</dbReference>
<dbReference type="SUPFAM" id="SSF52343">
    <property type="entry name" value="Ferredoxin reductase-like, C-terminal NADP-linked domain"/>
    <property type="match status" value="1"/>
</dbReference>
<evidence type="ECO:0000256" key="13">
    <source>
        <dbReference type="SAM" id="Phobius"/>
    </source>
</evidence>
<evidence type="ECO:0000256" key="5">
    <source>
        <dbReference type="ARBA" id="ARBA00022714"/>
    </source>
</evidence>
<proteinExistence type="predicted"/>
<evidence type="ECO:0000256" key="6">
    <source>
        <dbReference type="ARBA" id="ARBA00022723"/>
    </source>
</evidence>
<evidence type="ECO:0000313" key="15">
    <source>
        <dbReference type="EMBL" id="AVO33415.1"/>
    </source>
</evidence>
<keyword evidence="8 13" id="KW-1133">Transmembrane helix</keyword>
<dbReference type="GO" id="GO:0016020">
    <property type="term" value="C:membrane"/>
    <property type="evidence" value="ECO:0007669"/>
    <property type="project" value="UniProtKB-SubCell"/>
</dbReference>
<dbReference type="GO" id="GO:0051537">
    <property type="term" value="F:2 iron, 2 sulfur cluster binding"/>
    <property type="evidence" value="ECO:0007669"/>
    <property type="project" value="UniProtKB-KW"/>
</dbReference>
<dbReference type="AlphaFoldDB" id="A0A2S0MBY0"/>
<evidence type="ECO:0000256" key="4">
    <source>
        <dbReference type="ARBA" id="ARBA00022692"/>
    </source>
</evidence>
<evidence type="ECO:0000256" key="2">
    <source>
        <dbReference type="ARBA" id="ARBA00004141"/>
    </source>
</evidence>
<keyword evidence="3" id="KW-0285">Flavoprotein</keyword>
<protein>
    <submittedName>
        <fullName evidence="15">Ferric reductase</fullName>
    </submittedName>
</protein>
<dbReference type="Pfam" id="PF08022">
    <property type="entry name" value="FAD_binding_8"/>
    <property type="match status" value="1"/>
</dbReference>
<dbReference type="PROSITE" id="PS51384">
    <property type="entry name" value="FAD_FR"/>
    <property type="match status" value="1"/>
</dbReference>
<evidence type="ECO:0000313" key="16">
    <source>
        <dbReference type="Proteomes" id="UP000239709"/>
    </source>
</evidence>
<dbReference type="InterPro" id="IPR013112">
    <property type="entry name" value="FAD-bd_8"/>
</dbReference>
<feature type="domain" description="FAD-binding FR-type" evidence="14">
    <location>
        <begin position="219"/>
        <end position="319"/>
    </location>
</feature>
<dbReference type="SUPFAM" id="SSF63380">
    <property type="entry name" value="Riboflavin synthase domain-like"/>
    <property type="match status" value="1"/>
</dbReference>
<evidence type="ECO:0000256" key="7">
    <source>
        <dbReference type="ARBA" id="ARBA00022827"/>
    </source>
</evidence>
<dbReference type="Gene3D" id="2.40.30.10">
    <property type="entry name" value="Translation factors"/>
    <property type="match status" value="1"/>
</dbReference>
<keyword evidence="11" id="KW-0411">Iron-sulfur</keyword>
<feature type="transmembrane region" description="Helical" evidence="13">
    <location>
        <begin position="38"/>
        <end position="59"/>
    </location>
</feature>
<accession>A0A2S0MBY0</accession>
<keyword evidence="12 13" id="KW-0472">Membrane</keyword>
<dbReference type="GO" id="GO:0050660">
    <property type="term" value="F:flavin adenine dinucleotide binding"/>
    <property type="evidence" value="ECO:0007669"/>
    <property type="project" value="TreeGrafter"/>
</dbReference>
<dbReference type="EMBL" id="CP027666">
    <property type="protein sequence ID" value="AVO33415.1"/>
    <property type="molecule type" value="Genomic_DNA"/>
</dbReference>
<gene>
    <name evidence="15" type="ORF">C6570_03450</name>
</gene>
<dbReference type="InterPro" id="IPR017938">
    <property type="entry name" value="Riboflavin_synthase-like_b-brl"/>
</dbReference>
<dbReference type="Gene3D" id="3.40.50.80">
    <property type="entry name" value="Nucleotide-binding domain of ferredoxin-NADP reductase (FNR) module"/>
    <property type="match status" value="1"/>
</dbReference>
<dbReference type="OrthoDB" id="9796486at2"/>
<name>A0A2S0MBY0_9BURK</name>
<dbReference type="InterPro" id="IPR050415">
    <property type="entry name" value="MRET"/>
</dbReference>
<dbReference type="InterPro" id="IPR039261">
    <property type="entry name" value="FNR_nucleotide-bd"/>
</dbReference>
<dbReference type="InterPro" id="IPR017927">
    <property type="entry name" value="FAD-bd_FR_type"/>
</dbReference>
<dbReference type="Pfam" id="PF01794">
    <property type="entry name" value="Ferric_reduct"/>
    <property type="match status" value="1"/>
</dbReference>
<reference evidence="15 16" key="1">
    <citation type="submission" date="2018-03" db="EMBL/GenBank/DDBJ databases">
        <title>Genome sequencing of Ottowia sp.</title>
        <authorList>
            <person name="Kim S.-J."/>
            <person name="Heo J."/>
            <person name="Kwon S.-W."/>
        </authorList>
    </citation>
    <scope>NUCLEOTIDE SEQUENCE [LARGE SCALE GENOMIC DNA]</scope>
    <source>
        <strain evidence="15 16">KADR8-3</strain>
    </source>
</reference>
<evidence type="ECO:0000256" key="3">
    <source>
        <dbReference type="ARBA" id="ARBA00022630"/>
    </source>
</evidence>
<evidence type="ECO:0000256" key="8">
    <source>
        <dbReference type="ARBA" id="ARBA00022989"/>
    </source>
</evidence>
<dbReference type="GO" id="GO:0016491">
    <property type="term" value="F:oxidoreductase activity"/>
    <property type="evidence" value="ECO:0007669"/>
    <property type="project" value="UniProtKB-KW"/>
</dbReference>
<keyword evidence="16" id="KW-1185">Reference proteome</keyword>
<dbReference type="KEGG" id="otk:C6570_03450"/>
<keyword evidence="10" id="KW-0408">Iron</keyword>
<organism evidence="15 16">
    <name type="scientific">Ottowia oryzae</name>
    <dbReference type="NCBI Taxonomy" id="2109914"/>
    <lineage>
        <taxon>Bacteria</taxon>
        <taxon>Pseudomonadati</taxon>
        <taxon>Pseudomonadota</taxon>
        <taxon>Betaproteobacteria</taxon>
        <taxon>Burkholderiales</taxon>
        <taxon>Comamonadaceae</taxon>
        <taxon>Ottowia</taxon>
    </lineage>
</organism>
<dbReference type="InterPro" id="IPR013130">
    <property type="entry name" value="Fe3_Rdtase_TM_dom"/>
</dbReference>
<sequence>MKNIYRALGALLLLAAGSWFLADALWPRPFEYFAFRSAAIQLTGVLAMAAMSFAMVLAVRPRWADKLLNGLDKMYRLHKWLGITALVAAVAHWWLAQGTKWMVGWGWLTRPARGPREPITDPLRAWFDGQRHLAEDVGEWAFYAAVAFIAVALLKRIPYRWFAKTHRWMVVPYLVLVFHAAVLLKWDYWTQPVGWLTAGLMLAGTVAGAWVLSGRVGRSRTVAGEVADVRYFEPLRATRTTLSLAPGWPGHAAGQFAFVTSDPREGAHPYTIASAWNAADRQIRFVTKALGDHTRALHQTLRPGLPVQVEGPYGCFTFDDSAARQIWVGGGIGITPFIARMHQLAQATPAAPAAPGTPRVPVTLFHTTREEDPQALALLADDARAAGIDLHVLVDARDGRLTGDRLRAAVPEWRAASVWFCGPAGFGQALQRDMVAHGLPQGRWHQELFQMR</sequence>
<evidence type="ECO:0000256" key="1">
    <source>
        <dbReference type="ARBA" id="ARBA00001974"/>
    </source>
</evidence>
<evidence type="ECO:0000256" key="11">
    <source>
        <dbReference type="ARBA" id="ARBA00023014"/>
    </source>
</evidence>
<feature type="transmembrane region" description="Helical" evidence="13">
    <location>
        <begin position="80"/>
        <end position="96"/>
    </location>
</feature>
<dbReference type="Proteomes" id="UP000239709">
    <property type="component" value="Chromosome"/>
</dbReference>
<keyword evidence="7" id="KW-0274">FAD</keyword>
<dbReference type="CDD" id="cd06198">
    <property type="entry name" value="FNR_like_3"/>
    <property type="match status" value="1"/>
</dbReference>
<keyword evidence="5" id="KW-0001">2Fe-2S</keyword>
<comment type="subcellular location">
    <subcellularLocation>
        <location evidence="2">Membrane</location>
        <topology evidence="2">Multi-pass membrane protein</topology>
    </subcellularLocation>
</comment>
<keyword evidence="4 13" id="KW-0812">Transmembrane</keyword>
<keyword evidence="9" id="KW-0560">Oxidoreductase</keyword>
<evidence type="ECO:0000256" key="10">
    <source>
        <dbReference type="ARBA" id="ARBA00023004"/>
    </source>
</evidence>
<dbReference type="PANTHER" id="PTHR47354:SF8">
    <property type="entry name" value="1,2-PHENYLACETYL-COA EPOXIDASE, SUBUNIT E"/>
    <property type="match status" value="1"/>
</dbReference>
<feature type="transmembrane region" description="Helical" evidence="13">
    <location>
        <begin position="192"/>
        <end position="212"/>
    </location>
</feature>
<evidence type="ECO:0000259" key="14">
    <source>
        <dbReference type="PROSITE" id="PS51384"/>
    </source>
</evidence>
<keyword evidence="6" id="KW-0479">Metal-binding</keyword>
<comment type="cofactor">
    <cofactor evidence="1">
        <name>FAD</name>
        <dbReference type="ChEBI" id="CHEBI:57692"/>
    </cofactor>
</comment>
<evidence type="ECO:0000256" key="12">
    <source>
        <dbReference type="ARBA" id="ARBA00023136"/>
    </source>
</evidence>
<feature type="transmembrane region" description="Helical" evidence="13">
    <location>
        <begin position="140"/>
        <end position="157"/>
    </location>
</feature>